<protein>
    <submittedName>
        <fullName evidence="1">Uncharacterized protein</fullName>
    </submittedName>
</protein>
<keyword evidence="2" id="KW-1185">Reference proteome</keyword>
<accession>A0ACB9R5W3</accession>
<evidence type="ECO:0000313" key="1">
    <source>
        <dbReference type="EMBL" id="KAI4373832.1"/>
    </source>
</evidence>
<name>A0ACB9R5W3_9MYRT</name>
<reference evidence="2" key="1">
    <citation type="journal article" date="2023" name="Front. Plant Sci.">
        <title>Chromosomal-level genome assembly of Melastoma candidum provides insights into trichome evolution.</title>
        <authorList>
            <person name="Zhong Y."/>
            <person name="Wu W."/>
            <person name="Sun C."/>
            <person name="Zou P."/>
            <person name="Liu Y."/>
            <person name="Dai S."/>
            <person name="Zhou R."/>
        </authorList>
    </citation>
    <scope>NUCLEOTIDE SEQUENCE [LARGE SCALE GENOMIC DNA]</scope>
</reference>
<dbReference type="EMBL" id="CM042883">
    <property type="protein sequence ID" value="KAI4373832.1"/>
    <property type="molecule type" value="Genomic_DNA"/>
</dbReference>
<sequence>MVQVEVVRAETVKPSSPTPDHLRRLELSFLDQVSPPVFMPIVLFFPDDGVHSDQEKGDRIKESLSEALTLYYPLAGRVKDNLYVDCNDEGVLYVEARVRCQLYDILRDPVPKVLNEFLPVELDDVKELPVAVQVNFFDCGGLAISLCMSHKVADALSFFNFLNAWAATSRRDSSEPLPSPCFTSSSLFPPVDLTGLRLSTGISKEGASTKRYVFDAATIAALRERYTDYNSQARRPTRVEALSSFLWTRFMAATGKSVGDPDTMYTILHAVNLRPRIDPPLSERNFGNISRFALTFPSKEAAEEGGPMLVDEVREAIKKINPEYVRTLHDPERHGHLRLMKERSSGLMKGQVVSTSFTSLCRFPLYEADFGWGRPVWAGSASLKFNNLIVFLDTRTGDGIEAWVNLKEEEMEKFNADKELLAHASAKVGVGIKGGPL</sequence>
<organism evidence="1 2">
    <name type="scientific">Melastoma candidum</name>
    <dbReference type="NCBI Taxonomy" id="119954"/>
    <lineage>
        <taxon>Eukaryota</taxon>
        <taxon>Viridiplantae</taxon>
        <taxon>Streptophyta</taxon>
        <taxon>Embryophyta</taxon>
        <taxon>Tracheophyta</taxon>
        <taxon>Spermatophyta</taxon>
        <taxon>Magnoliopsida</taxon>
        <taxon>eudicotyledons</taxon>
        <taxon>Gunneridae</taxon>
        <taxon>Pentapetalae</taxon>
        <taxon>rosids</taxon>
        <taxon>malvids</taxon>
        <taxon>Myrtales</taxon>
        <taxon>Melastomataceae</taxon>
        <taxon>Melastomatoideae</taxon>
        <taxon>Melastomateae</taxon>
        <taxon>Melastoma</taxon>
    </lineage>
</organism>
<comment type="caution">
    <text evidence="1">The sequence shown here is derived from an EMBL/GenBank/DDBJ whole genome shotgun (WGS) entry which is preliminary data.</text>
</comment>
<dbReference type="Proteomes" id="UP001057402">
    <property type="component" value="Chromosome 4"/>
</dbReference>
<gene>
    <name evidence="1" type="ORF">MLD38_011905</name>
</gene>
<proteinExistence type="predicted"/>
<evidence type="ECO:0000313" key="2">
    <source>
        <dbReference type="Proteomes" id="UP001057402"/>
    </source>
</evidence>